<proteinExistence type="inferred from homology"/>
<dbReference type="AlphaFoldDB" id="A0ABD0LY60"/>
<dbReference type="InterPro" id="IPR011442">
    <property type="entry name" value="TAF6_C"/>
</dbReference>
<evidence type="ECO:0000256" key="6">
    <source>
        <dbReference type="ARBA" id="ARBA00023163"/>
    </source>
</evidence>
<dbReference type="InterPro" id="IPR016024">
    <property type="entry name" value="ARM-type_fold"/>
</dbReference>
<evidence type="ECO:0000256" key="2">
    <source>
        <dbReference type="ARBA" id="ARBA00007688"/>
    </source>
</evidence>
<feature type="region of interest" description="Disordered" evidence="8">
    <location>
        <begin position="388"/>
        <end position="409"/>
    </location>
</feature>
<feature type="compositionally biased region" description="Polar residues" evidence="8">
    <location>
        <begin position="647"/>
        <end position="656"/>
    </location>
</feature>
<evidence type="ECO:0000256" key="7">
    <source>
        <dbReference type="ARBA" id="ARBA00023242"/>
    </source>
</evidence>
<protein>
    <recommendedName>
        <fullName evidence="4">Histone H4</fullName>
    </recommendedName>
</protein>
<dbReference type="InterPro" id="IPR046344">
    <property type="entry name" value="TAF6_C_sf"/>
</dbReference>
<dbReference type="PANTHER" id="PTHR10221">
    <property type="entry name" value="TRANSCRIPTION INITIATION FACTOR TFIID SUBUNIT 6"/>
    <property type="match status" value="1"/>
</dbReference>
<name>A0ABD0LY60_9CAEN</name>
<evidence type="ECO:0000256" key="3">
    <source>
        <dbReference type="ARBA" id="ARBA00011538"/>
    </source>
</evidence>
<feature type="compositionally biased region" description="Basic residues" evidence="8">
    <location>
        <begin position="605"/>
        <end position="622"/>
    </location>
</feature>
<dbReference type="SUPFAM" id="SSF47113">
    <property type="entry name" value="Histone-fold"/>
    <property type="match status" value="1"/>
</dbReference>
<feature type="compositionally biased region" description="Acidic residues" evidence="8">
    <location>
        <begin position="631"/>
        <end position="642"/>
    </location>
</feature>
<keyword evidence="11" id="KW-1185">Reference proteome</keyword>
<feature type="compositionally biased region" description="Low complexity" evidence="8">
    <location>
        <begin position="573"/>
        <end position="585"/>
    </location>
</feature>
<keyword evidence="6" id="KW-0804">Transcription</keyword>
<organism evidence="10 11">
    <name type="scientific">Batillaria attramentaria</name>
    <dbReference type="NCBI Taxonomy" id="370345"/>
    <lineage>
        <taxon>Eukaryota</taxon>
        <taxon>Metazoa</taxon>
        <taxon>Spiralia</taxon>
        <taxon>Lophotrochozoa</taxon>
        <taxon>Mollusca</taxon>
        <taxon>Gastropoda</taxon>
        <taxon>Caenogastropoda</taxon>
        <taxon>Sorbeoconcha</taxon>
        <taxon>Cerithioidea</taxon>
        <taxon>Batillariidae</taxon>
        <taxon>Batillaria</taxon>
    </lineage>
</organism>
<dbReference type="Pfam" id="PF02969">
    <property type="entry name" value="TAF"/>
    <property type="match status" value="1"/>
</dbReference>
<dbReference type="Gene3D" id="1.10.20.10">
    <property type="entry name" value="Histone, subunit A"/>
    <property type="match status" value="1"/>
</dbReference>
<comment type="similarity">
    <text evidence="2">Belongs to the TAF6 family.</text>
</comment>
<comment type="subcellular location">
    <subcellularLocation>
        <location evidence="1">Nucleus</location>
    </subcellularLocation>
</comment>
<dbReference type="SMART" id="SM00803">
    <property type="entry name" value="TAF"/>
    <property type="match status" value="1"/>
</dbReference>
<comment type="subunit">
    <text evidence="3">The nucleosome is a histone octamer containing two molecules each of H2A, H2B, H3 and H4 assembled in one H3-H4 heterotetramer and two H2A-H2B heterodimers. The octamer wraps approximately 147 bp of DNA.</text>
</comment>
<dbReference type="PANTHER" id="PTHR10221:SF22">
    <property type="entry name" value="TAF6-LIKE RNA POLYMERASE II P300_CBP-ASSOCIATED FACTOR-ASSOCIATED FACTOR 65 KDA SUBUNIT 6L"/>
    <property type="match status" value="1"/>
</dbReference>
<dbReference type="InterPro" id="IPR004823">
    <property type="entry name" value="TAF_TATA-bd_Histone-like_dom"/>
</dbReference>
<feature type="domain" description="TATA box binding protein associated factor (TAF) histone-like fold" evidence="9">
    <location>
        <begin position="7"/>
        <end position="71"/>
    </location>
</feature>
<comment type="caution">
    <text evidence="10">The sequence shown here is derived from an EMBL/GenBank/DDBJ whole genome shotgun (WGS) entry which is preliminary data.</text>
</comment>
<dbReference type="CDD" id="cd08050">
    <property type="entry name" value="TAF6C"/>
    <property type="match status" value="1"/>
</dbReference>
<evidence type="ECO:0000256" key="8">
    <source>
        <dbReference type="SAM" id="MobiDB-lite"/>
    </source>
</evidence>
<keyword evidence="5" id="KW-0805">Transcription regulation</keyword>
<feature type="compositionally biased region" description="Basic residues" evidence="8">
    <location>
        <begin position="493"/>
        <end position="503"/>
    </location>
</feature>
<accession>A0ABD0LY60</accession>
<evidence type="ECO:0000313" key="11">
    <source>
        <dbReference type="Proteomes" id="UP001519460"/>
    </source>
</evidence>
<sequence length="689" mass="76858">MEERMFAIVTKESVRMMAEAAGYNNLSEDVACILGEDISYRLREVVMKSTGYMKNAKRRRMFPEDFNQALRDSDVQPVFGCGVIADAAPFRQTREGDVHFVEDTDITLNNVVYSSYIPKHLGHASLKAHWMAVEGVQKLSSSAQQTSHGKPTKKLEAEELMQFYNEITKSLVGSNAAAVKLALSDLSTNCCVPALLSYFVNFVANGVKAVSHDISKLTVLMHTVDSLVQNPTAFMEPQPYLNLLVQSVEYCMLEPLAASINPQNDHWILRDYAARLLAAIVRRWNSPVNHLHSSTVATLSEMLHDLSRPFCSLYGAVMGLISLGCREIEEVLLPHLPVLLPHLVASMQDTSRGNSLIRADAHKVHGIILLAAQIVMRKKIKQFQNKHLPGKESDDLHAGSSPGSRQSEAIGGQDVVRLYQQLYEYFGDSLSFTLPIMSLGDVFCGHVSEEVVNLGGQVSEASGEMLLADLMQQVQQEEVERWQQRIFSVAHRHQHAGHSRMRAKQALASGQDEEPVGNLSEREMTFSTHLKSDVSDDSDEEEHTDSFSEQLAVSSTISDPSKGTLKLKISKRQAQQGQASPSQQSTVQPRLTLQINKSWAETDRHRHYRDTHDKHKRKHRQSYKSFHEPESSELVENSDPEEYYSHPMSSLPSQIYSPGGESSGSDSNPHKKGKLTLKLKVLSKESASE</sequence>
<reference evidence="10 11" key="1">
    <citation type="journal article" date="2023" name="Sci. Data">
        <title>Genome assembly of the Korean intertidal mud-creeper Batillaria attramentaria.</title>
        <authorList>
            <person name="Patra A.K."/>
            <person name="Ho P.T."/>
            <person name="Jun S."/>
            <person name="Lee S.J."/>
            <person name="Kim Y."/>
            <person name="Won Y.J."/>
        </authorList>
    </citation>
    <scope>NUCLEOTIDE SEQUENCE [LARGE SCALE GENOMIC DNA]</scope>
    <source>
        <strain evidence="10">Wonlab-2016</strain>
    </source>
</reference>
<dbReference type="InterPro" id="IPR009072">
    <property type="entry name" value="Histone-fold"/>
</dbReference>
<dbReference type="GO" id="GO:0005634">
    <property type="term" value="C:nucleus"/>
    <property type="evidence" value="ECO:0007669"/>
    <property type="project" value="UniProtKB-SubCell"/>
</dbReference>
<dbReference type="Gene3D" id="1.25.40.770">
    <property type="entry name" value="TAF6, C-terminal HEAT repeat domain"/>
    <property type="match status" value="1"/>
</dbReference>
<feature type="compositionally biased region" description="Polar residues" evidence="8">
    <location>
        <begin position="586"/>
        <end position="599"/>
    </location>
</feature>
<gene>
    <name evidence="10" type="ORF">BaRGS_00004445</name>
</gene>
<dbReference type="CDD" id="cd22932">
    <property type="entry name" value="HFD_TAF6L"/>
    <property type="match status" value="1"/>
</dbReference>
<dbReference type="Proteomes" id="UP001519460">
    <property type="component" value="Unassembled WGS sequence"/>
</dbReference>
<keyword evidence="7" id="KW-0539">Nucleus</keyword>
<evidence type="ECO:0000256" key="1">
    <source>
        <dbReference type="ARBA" id="ARBA00004123"/>
    </source>
</evidence>
<evidence type="ECO:0000256" key="4">
    <source>
        <dbReference type="ARBA" id="ARBA00020836"/>
    </source>
</evidence>
<evidence type="ECO:0000256" key="5">
    <source>
        <dbReference type="ARBA" id="ARBA00023015"/>
    </source>
</evidence>
<evidence type="ECO:0000313" key="10">
    <source>
        <dbReference type="EMBL" id="KAK7504141.1"/>
    </source>
</evidence>
<evidence type="ECO:0000259" key="9">
    <source>
        <dbReference type="SMART" id="SM00803"/>
    </source>
</evidence>
<dbReference type="EMBL" id="JACVVK020000016">
    <property type="protein sequence ID" value="KAK7504141.1"/>
    <property type="molecule type" value="Genomic_DNA"/>
</dbReference>
<dbReference type="InterPro" id="IPR037796">
    <property type="entry name" value="TAF6"/>
</dbReference>
<feature type="region of interest" description="Disordered" evidence="8">
    <location>
        <begin position="493"/>
        <end position="689"/>
    </location>
</feature>
<dbReference type="Pfam" id="PF07571">
    <property type="entry name" value="TAF6_C"/>
    <property type="match status" value="1"/>
</dbReference>
<feature type="compositionally biased region" description="Basic and acidic residues" evidence="8">
    <location>
        <begin position="520"/>
        <end position="534"/>
    </location>
</feature>
<feature type="compositionally biased region" description="Polar residues" evidence="8">
    <location>
        <begin position="551"/>
        <end position="561"/>
    </location>
</feature>
<dbReference type="SUPFAM" id="SSF48371">
    <property type="entry name" value="ARM repeat"/>
    <property type="match status" value="1"/>
</dbReference>